<reference evidence="1 2" key="1">
    <citation type="submission" date="2014-04" db="EMBL/GenBank/DDBJ databases">
        <authorList>
            <consortium name="DOE Joint Genome Institute"/>
            <person name="Kuo A."/>
            <person name="Kohler A."/>
            <person name="Jargeat P."/>
            <person name="Nagy L.G."/>
            <person name="Floudas D."/>
            <person name="Copeland A."/>
            <person name="Barry K.W."/>
            <person name="Cichocki N."/>
            <person name="Veneault-Fourrey C."/>
            <person name="LaButti K."/>
            <person name="Lindquist E.A."/>
            <person name="Lipzen A."/>
            <person name="Lundell T."/>
            <person name="Morin E."/>
            <person name="Murat C."/>
            <person name="Sun H."/>
            <person name="Tunlid A."/>
            <person name="Henrissat B."/>
            <person name="Grigoriev I.V."/>
            <person name="Hibbett D.S."/>
            <person name="Martin F."/>
            <person name="Nordberg H.P."/>
            <person name="Cantor M.N."/>
            <person name="Hua S.X."/>
        </authorList>
    </citation>
    <scope>NUCLEOTIDE SEQUENCE [LARGE SCALE GENOMIC DNA]</scope>
    <source>
        <strain evidence="1 2">Ve08.2h10</strain>
    </source>
</reference>
<keyword evidence="2" id="KW-1185">Reference proteome</keyword>
<reference evidence="2" key="2">
    <citation type="submission" date="2015-01" db="EMBL/GenBank/DDBJ databases">
        <title>Evolutionary Origins and Diversification of the Mycorrhizal Mutualists.</title>
        <authorList>
            <consortium name="DOE Joint Genome Institute"/>
            <consortium name="Mycorrhizal Genomics Consortium"/>
            <person name="Kohler A."/>
            <person name="Kuo A."/>
            <person name="Nagy L.G."/>
            <person name="Floudas D."/>
            <person name="Copeland A."/>
            <person name="Barry K.W."/>
            <person name="Cichocki N."/>
            <person name="Veneault-Fourrey C."/>
            <person name="LaButti K."/>
            <person name="Lindquist E.A."/>
            <person name="Lipzen A."/>
            <person name="Lundell T."/>
            <person name="Morin E."/>
            <person name="Murat C."/>
            <person name="Riley R."/>
            <person name="Ohm R."/>
            <person name="Sun H."/>
            <person name="Tunlid A."/>
            <person name="Henrissat B."/>
            <person name="Grigoriev I.V."/>
            <person name="Hibbett D.S."/>
            <person name="Martin F."/>
        </authorList>
    </citation>
    <scope>NUCLEOTIDE SEQUENCE [LARGE SCALE GENOMIC DNA]</scope>
    <source>
        <strain evidence="2">Ve08.2h10</strain>
    </source>
</reference>
<evidence type="ECO:0000313" key="2">
    <source>
        <dbReference type="Proteomes" id="UP000054538"/>
    </source>
</evidence>
<proteinExistence type="predicted"/>
<gene>
    <name evidence="1" type="ORF">PAXRUDRAFT_833347</name>
</gene>
<organism evidence="1 2">
    <name type="scientific">Paxillus rubicundulus Ve08.2h10</name>
    <dbReference type="NCBI Taxonomy" id="930991"/>
    <lineage>
        <taxon>Eukaryota</taxon>
        <taxon>Fungi</taxon>
        <taxon>Dikarya</taxon>
        <taxon>Basidiomycota</taxon>
        <taxon>Agaricomycotina</taxon>
        <taxon>Agaricomycetes</taxon>
        <taxon>Agaricomycetidae</taxon>
        <taxon>Boletales</taxon>
        <taxon>Paxilineae</taxon>
        <taxon>Paxillaceae</taxon>
        <taxon>Paxillus</taxon>
    </lineage>
</organism>
<protein>
    <submittedName>
        <fullName evidence="1">Unplaced genomic scaffold scaffold_1123, whole genome shotgun sequence</fullName>
    </submittedName>
</protein>
<dbReference type="AlphaFoldDB" id="A0A0D0DPB8"/>
<evidence type="ECO:0000313" key="1">
    <source>
        <dbReference type="EMBL" id="KIK80745.1"/>
    </source>
</evidence>
<dbReference type="Proteomes" id="UP000054538">
    <property type="component" value="Unassembled WGS sequence"/>
</dbReference>
<sequence>MTFTSFKCYYWLDQAISTDLQPHVPQPHVPQHHNVLQVVTFLVASTFPVVHTKSADGLPRPIHHLRYLNLALPEDDECGLHDYLTRVTIQLHATFDFKKTEDFLRYVRLADGSTQKMIGIRNPEINVTSVASHPPEGELVAMLNAVTTVMLKRVLPEVSTQWFPEGCWTPVSLPGGQQHDTMVTTHATSHAKSAPLLSTSSPKEFSSTSYVDHQVSTGLHSPNRVVHLHTLPCPSDSLPSTRLSHSPALTEVQKIISSQPGYSGEAIQASTRLSTGSKIVPAFEELKLALMEHHLLRGILREIHDCVRQLPGFEKTEWSSVLDENFVDQLTKSAVLKVMHAFCGGIAVV</sequence>
<name>A0A0D0DPB8_9AGAM</name>
<dbReference type="EMBL" id="KN825945">
    <property type="protein sequence ID" value="KIK80745.1"/>
    <property type="molecule type" value="Genomic_DNA"/>
</dbReference>
<accession>A0A0D0DPB8</accession>
<dbReference type="OrthoDB" id="2691235at2759"/>
<dbReference type="InParanoid" id="A0A0D0DPB8"/>
<dbReference type="HOGENOM" id="CLU_794767_0_0_1"/>